<dbReference type="GO" id="GO:0044718">
    <property type="term" value="P:siderophore transmembrane transport"/>
    <property type="evidence" value="ECO:0007669"/>
    <property type="project" value="TreeGrafter"/>
</dbReference>
<dbReference type="InterPro" id="IPR013784">
    <property type="entry name" value="Carb-bd-like_fold"/>
</dbReference>
<dbReference type="EMBL" id="CP030840">
    <property type="protein sequence ID" value="AXC09784.1"/>
    <property type="molecule type" value="Genomic_DNA"/>
</dbReference>
<evidence type="ECO:0000256" key="5">
    <source>
        <dbReference type="ARBA" id="ARBA00023136"/>
    </source>
</evidence>
<evidence type="ECO:0000313" key="9">
    <source>
        <dbReference type="EMBL" id="AXC09784.1"/>
    </source>
</evidence>
<keyword evidence="2" id="KW-0813">Transport</keyword>
<dbReference type="GO" id="GO:0015344">
    <property type="term" value="F:siderophore uptake transmembrane transporter activity"/>
    <property type="evidence" value="ECO:0007669"/>
    <property type="project" value="TreeGrafter"/>
</dbReference>
<dbReference type="InterPro" id="IPR057601">
    <property type="entry name" value="Oar-like_b-barrel"/>
</dbReference>
<keyword evidence="4" id="KW-0812">Transmembrane</keyword>
<dbReference type="SUPFAM" id="SSF56935">
    <property type="entry name" value="Porins"/>
    <property type="match status" value="1"/>
</dbReference>
<accession>A0A2Z5FTG6</accession>
<dbReference type="InterPro" id="IPR012910">
    <property type="entry name" value="Plug_dom"/>
</dbReference>
<dbReference type="PANTHER" id="PTHR30069">
    <property type="entry name" value="TONB-DEPENDENT OUTER MEMBRANE RECEPTOR"/>
    <property type="match status" value="1"/>
</dbReference>
<keyword evidence="10" id="KW-1185">Reference proteome</keyword>
<evidence type="ECO:0000256" key="2">
    <source>
        <dbReference type="ARBA" id="ARBA00022448"/>
    </source>
</evidence>
<name>A0A2Z5FTG6_9BACT</name>
<dbReference type="InterPro" id="IPR037066">
    <property type="entry name" value="Plug_dom_sf"/>
</dbReference>
<dbReference type="Gene3D" id="2.170.130.10">
    <property type="entry name" value="TonB-dependent receptor, plug domain"/>
    <property type="match status" value="1"/>
</dbReference>
<reference evidence="9 10" key="1">
    <citation type="journal article" date="2018" name="Front. Microbiol.">
        <title>Hydrolytic Capabilities as a Key to Environmental Success: Chitinolytic and Cellulolytic Acidobacteria From Acidic Sub-arctic Soils and Boreal Peatlands.</title>
        <authorList>
            <person name="Belova S.E."/>
            <person name="Ravin N.V."/>
            <person name="Pankratov T.A."/>
            <person name="Rakitin A.L."/>
            <person name="Ivanova A.A."/>
            <person name="Beletsky A.V."/>
            <person name="Mardanov A.V."/>
            <person name="Sinninghe Damste J.S."/>
            <person name="Dedysh S.N."/>
        </authorList>
    </citation>
    <scope>NUCLEOTIDE SEQUENCE [LARGE SCALE GENOMIC DNA]</scope>
    <source>
        <strain evidence="9 10">SBC82</strain>
    </source>
</reference>
<sequence length="1115" mass="119763">MSHNDCISNPQRQIPKWPAFRVAFVFLSLFAGLPGMTTALAQYTTARLSGIVADRTNAAVPGATVTVSQVTTGYSQTAKTSATGEYSFPSLPVGSYQLTVEMTGFNEYVQKGIVLEVGQAANQNVTLSVGGVSQQVTVEANASLVTTDDPAVGQVIEQRSIQGLPLNGREAQQLVFLVPGAVDVTSLNCGVGCEGGVLPGEQYAKVNGGGANGVYYLLDGVDYNDLYLNTNLPFPSPDALEEFNVQTGNMSATYGNATGGVVNAVSKSGTDSIHGSAFEYLRNYAMDAKNYFATSPNPLKQNQFGGTIGGPILKRRLFYFGSYQGTRQNTAINGLVAFVPTAAERTGDFSDLLVVSPSNPTPIQLVNPNTGASYNNNQVPLSDLDPTAGYLLQHLPLPNGPGRQLTYNGAPSIQKTDEYLAKVDYNIGKHHLSVHYFQLNYNIPVILPPADNILASNTEFPQSLGLKNISVVDIYTISPTILLNSYFGYTSQTGQTLSPAPFTIQDAGSLIAQPTNFKPTLNVGVAGNFTIGEQPASGTWDRGDQSLREVATYIKGAHQIQFGGEIMRVTAPMGNSYQADGVFTFSNSLTGDNVADFELGAVSSFTQAGGLYLNFTGFNWSAFVQDNWKATPRLTLSAGLRWDPFIPYKDSQGRVGCFVPGAQSLRYPNAPAGLIFGGSNHDPGCPSSSIYSTFSEFGPRLGFAYQLTSDGKTSVRGGAGYYYQPPNLVAFEDVVGIPPFAPIVNLSAVNFTDPYGSGGIANPFPAQFGPNTPGAAATFPQDISFTQIFDRHFRPPQILMWNMTLEHGFGANWLVRAAYLGNKGTHLGGTGDQEAGLLAVNPAVYIPGQSTEDNTQQRRIYPSFGFVDSINSGVISNYNSLQLSLEKRLTHGLSFLTNFTWSRSLNNFGPYGQPGALNTNSCSCGRYFDYGPDGGDVNKVFRISGVYAFPNARFKGVLDKVVNGWNLTAIMNWQTGFPFTVFSDFDNSFSGMGADRADLTAPSIKNVVLSNGRSHANLVNEWFNTSDFAPNQVGTFGNTGKNALRGPRFANTDLALLKDAKINERVGLEFRAEFYNVFNNVNFGAPDAGLTDSGFGQITSAFDPRILQMALRLSF</sequence>
<gene>
    <name evidence="9" type="ORF">ACPOL_0405</name>
</gene>
<dbReference type="GO" id="GO:0009279">
    <property type="term" value="C:cell outer membrane"/>
    <property type="evidence" value="ECO:0007669"/>
    <property type="project" value="UniProtKB-SubCell"/>
</dbReference>
<proteinExistence type="predicted"/>
<dbReference type="InterPro" id="IPR036942">
    <property type="entry name" value="Beta-barrel_TonB_sf"/>
</dbReference>
<keyword evidence="6" id="KW-0998">Cell outer membrane</keyword>
<dbReference type="OrthoDB" id="97893at2"/>
<dbReference type="Proteomes" id="UP000253606">
    <property type="component" value="Chromosome"/>
</dbReference>
<dbReference type="Pfam" id="PF07715">
    <property type="entry name" value="Plug"/>
    <property type="match status" value="1"/>
</dbReference>
<dbReference type="Pfam" id="PF25183">
    <property type="entry name" value="OMP_b-brl_4"/>
    <property type="match status" value="1"/>
</dbReference>
<dbReference type="AlphaFoldDB" id="A0A2Z5FTG6"/>
<dbReference type="RefSeq" id="WP_114205551.1">
    <property type="nucleotide sequence ID" value="NZ_CP030840.1"/>
</dbReference>
<keyword evidence="5" id="KW-0472">Membrane</keyword>
<keyword evidence="3" id="KW-1134">Transmembrane beta strand</keyword>
<dbReference type="InterPro" id="IPR039426">
    <property type="entry name" value="TonB-dep_rcpt-like"/>
</dbReference>
<dbReference type="Pfam" id="PF13620">
    <property type="entry name" value="CarboxypepD_reg"/>
    <property type="match status" value="1"/>
</dbReference>
<dbReference type="Gene3D" id="2.60.40.1120">
    <property type="entry name" value="Carboxypeptidase-like, regulatory domain"/>
    <property type="match status" value="1"/>
</dbReference>
<organism evidence="9 10">
    <name type="scientific">Acidisarcina polymorpha</name>
    <dbReference type="NCBI Taxonomy" id="2211140"/>
    <lineage>
        <taxon>Bacteria</taxon>
        <taxon>Pseudomonadati</taxon>
        <taxon>Acidobacteriota</taxon>
        <taxon>Terriglobia</taxon>
        <taxon>Terriglobales</taxon>
        <taxon>Acidobacteriaceae</taxon>
        <taxon>Acidisarcina</taxon>
    </lineage>
</organism>
<evidence type="ECO:0000256" key="1">
    <source>
        <dbReference type="ARBA" id="ARBA00004571"/>
    </source>
</evidence>
<feature type="domain" description="TonB-dependent transporter Oar-like beta-barrel" evidence="8">
    <location>
        <begin position="265"/>
        <end position="1108"/>
    </location>
</feature>
<evidence type="ECO:0000259" key="7">
    <source>
        <dbReference type="Pfam" id="PF07715"/>
    </source>
</evidence>
<dbReference type="SUPFAM" id="SSF49452">
    <property type="entry name" value="Starch-binding domain-like"/>
    <property type="match status" value="1"/>
</dbReference>
<comment type="subcellular location">
    <subcellularLocation>
        <location evidence="1">Cell outer membrane</location>
        <topology evidence="1">Multi-pass membrane protein</topology>
    </subcellularLocation>
</comment>
<dbReference type="PANTHER" id="PTHR30069:SF46">
    <property type="entry name" value="OAR PROTEIN"/>
    <property type="match status" value="1"/>
</dbReference>
<dbReference type="Gene3D" id="2.40.170.20">
    <property type="entry name" value="TonB-dependent receptor, beta-barrel domain"/>
    <property type="match status" value="1"/>
</dbReference>
<evidence type="ECO:0000259" key="8">
    <source>
        <dbReference type="Pfam" id="PF25183"/>
    </source>
</evidence>
<evidence type="ECO:0000256" key="4">
    <source>
        <dbReference type="ARBA" id="ARBA00022692"/>
    </source>
</evidence>
<evidence type="ECO:0000256" key="3">
    <source>
        <dbReference type="ARBA" id="ARBA00022452"/>
    </source>
</evidence>
<feature type="domain" description="TonB-dependent receptor plug" evidence="7">
    <location>
        <begin position="194"/>
        <end position="261"/>
    </location>
</feature>
<protein>
    <submittedName>
        <fullName evidence="9">Oar protein</fullName>
    </submittedName>
</protein>
<evidence type="ECO:0000313" key="10">
    <source>
        <dbReference type="Proteomes" id="UP000253606"/>
    </source>
</evidence>
<evidence type="ECO:0000256" key="6">
    <source>
        <dbReference type="ARBA" id="ARBA00023237"/>
    </source>
</evidence>
<dbReference type="GO" id="GO:0030246">
    <property type="term" value="F:carbohydrate binding"/>
    <property type="evidence" value="ECO:0007669"/>
    <property type="project" value="InterPro"/>
</dbReference>
<dbReference type="KEGG" id="abas:ACPOL_0405"/>